<dbReference type="GO" id="GO:0051301">
    <property type="term" value="P:cell division"/>
    <property type="evidence" value="ECO:0007669"/>
    <property type="project" value="UniProtKB-KW"/>
</dbReference>
<protein>
    <submittedName>
        <fullName evidence="2">Host cell division inhibitor Icd-like protein</fullName>
    </submittedName>
</protein>
<keyword evidence="2" id="KW-0131">Cell cycle</keyword>
<gene>
    <name evidence="2" type="ORF">ATP91_23545</name>
    <name evidence="1" type="ORF">ATQ15_13055</name>
</gene>
<comment type="caution">
    <text evidence="2">The sequence shown here is derived from an EMBL/GenBank/DDBJ whole genome shotgun (WGS) entry which is preliminary data.</text>
</comment>
<reference evidence="2" key="1">
    <citation type="submission" date="2018-08" db="EMBL/GenBank/DDBJ databases">
        <authorList>
            <consortium name="GenomeTrakr network: Whole genome sequencing for foodborne pathogen traceback"/>
        </authorList>
    </citation>
    <scope>NUCLEOTIDE SEQUENCE [LARGE SCALE GENOMIC DNA]</scope>
    <source>
        <strain evidence="2">CFSAN034428</strain>
        <strain evidence="1">CFSAN034452</strain>
    </source>
</reference>
<sequence length="55" mass="6264">MATRNSIYVFAAINRAQRKNIPVMLRTVASDEKSARRRYAADYILCFSCRLPVGV</sequence>
<evidence type="ECO:0000313" key="1">
    <source>
        <dbReference type="EMBL" id="MIT44448.1"/>
    </source>
</evidence>
<accession>A0A402TQI0</accession>
<keyword evidence="2" id="KW-0132">Cell division</keyword>
<dbReference type="EMBL" id="RSTW01000009">
    <property type="protein sequence ID" value="MIT44448.1"/>
    <property type="molecule type" value="Genomic_DNA"/>
</dbReference>
<dbReference type="NCBIfam" id="NF033153">
    <property type="entry name" value="phage_ICD_like"/>
    <property type="match status" value="1"/>
</dbReference>
<dbReference type="Proteomes" id="UP000839515">
    <property type="component" value="Unassembled WGS sequence"/>
</dbReference>
<evidence type="ECO:0000313" key="2">
    <source>
        <dbReference type="EMBL" id="MIT93218.1"/>
    </source>
</evidence>
<dbReference type="Proteomes" id="UP000885418">
    <property type="component" value="Unassembled WGS sequence"/>
</dbReference>
<dbReference type="AlphaFoldDB" id="A0A402TQI0"/>
<proteinExistence type="predicted"/>
<dbReference type="EMBL" id="RSTU01000029">
    <property type="protein sequence ID" value="MIT93218.1"/>
    <property type="molecule type" value="Genomic_DNA"/>
</dbReference>
<organism evidence="2">
    <name type="scientific">Salmonella enterica</name>
    <name type="common">Salmonella choleraesuis</name>
    <dbReference type="NCBI Taxonomy" id="28901"/>
    <lineage>
        <taxon>Bacteria</taxon>
        <taxon>Pseudomonadati</taxon>
        <taxon>Pseudomonadota</taxon>
        <taxon>Gammaproteobacteria</taxon>
        <taxon>Enterobacterales</taxon>
        <taxon>Enterobacteriaceae</taxon>
        <taxon>Salmonella</taxon>
    </lineage>
</organism>
<name>A0A402TQI0_SALER</name>